<name>A0A0S4U428_RALSL</name>
<dbReference type="InterPro" id="IPR008767">
    <property type="entry name" value="Phage_SPP1_head-tail_adaptor"/>
</dbReference>
<accession>A0A0S4U428</accession>
<dbReference type="InterPro" id="IPR038666">
    <property type="entry name" value="SSP1_head-tail_sf"/>
</dbReference>
<dbReference type="NCBIfam" id="TIGR01563">
    <property type="entry name" value="gp16_SPP1"/>
    <property type="match status" value="1"/>
</dbReference>
<dbReference type="Pfam" id="PF05521">
    <property type="entry name" value="Phage_HCP"/>
    <property type="match status" value="1"/>
</dbReference>
<reference evidence="1" key="1">
    <citation type="submission" date="2015-10" db="EMBL/GenBank/DDBJ databases">
        <authorList>
            <person name="Gilbert D.G."/>
        </authorList>
    </citation>
    <scope>NUCLEOTIDE SEQUENCE</scope>
    <source>
        <strain evidence="1">Phyl III-seqv23</strain>
    </source>
</reference>
<evidence type="ECO:0000313" key="1">
    <source>
        <dbReference type="EMBL" id="CUV16953.1"/>
    </source>
</evidence>
<gene>
    <name evidence="1" type="ORF">PSS4_v1_200032</name>
</gene>
<sequence>MQRGKYNRRIVLQRREAGRAPSGQPINAWVDVARPWARVRGENGKEFIAADRETAESDVSLRIRYRTDVTAAWRVIYRGQPCDIKAVLPDEARRQHVDLVVTIGASKG</sequence>
<dbReference type="Gene3D" id="2.40.10.270">
    <property type="entry name" value="Bacteriophage SPP1 head-tail adaptor protein"/>
    <property type="match status" value="1"/>
</dbReference>
<dbReference type="EMBL" id="LN899821">
    <property type="protein sequence ID" value="CUV16953.1"/>
    <property type="molecule type" value="Genomic_DNA"/>
</dbReference>
<dbReference type="AlphaFoldDB" id="A0A0S4U428"/>
<proteinExistence type="predicted"/>
<protein>
    <submittedName>
        <fullName evidence="1">Putative phage head-tail adaptor</fullName>
    </submittedName>
</protein>
<organism evidence="1">
    <name type="scientific">Ralstonia solanacearum</name>
    <name type="common">Pseudomonas solanacearum</name>
    <dbReference type="NCBI Taxonomy" id="305"/>
    <lineage>
        <taxon>Bacteria</taxon>
        <taxon>Pseudomonadati</taxon>
        <taxon>Pseudomonadota</taxon>
        <taxon>Betaproteobacteria</taxon>
        <taxon>Burkholderiales</taxon>
        <taxon>Burkholderiaceae</taxon>
        <taxon>Ralstonia</taxon>
        <taxon>Ralstonia solanacearum species complex</taxon>
    </lineage>
</organism>